<evidence type="ECO:0000256" key="3">
    <source>
        <dbReference type="SAM" id="MobiDB-lite"/>
    </source>
</evidence>
<dbReference type="RefSeq" id="WP_167506302.1">
    <property type="nucleotide sequence ID" value="NZ_BARK01000001.1"/>
</dbReference>
<name>A0A511B443_9PROT</name>
<comment type="similarity">
    <text evidence="1">Belongs to the cycloisomerase 2 family.</text>
</comment>
<dbReference type="Proteomes" id="UP000321079">
    <property type="component" value="Unassembled WGS sequence"/>
</dbReference>
<dbReference type="EMBL" id="BJVA01000002">
    <property type="protein sequence ID" value="GEK95194.1"/>
    <property type="molecule type" value="Genomic_DNA"/>
</dbReference>
<dbReference type="InterPro" id="IPR011048">
    <property type="entry name" value="Haem_d1_sf"/>
</dbReference>
<evidence type="ECO:0000313" key="4">
    <source>
        <dbReference type="EMBL" id="GEK95194.1"/>
    </source>
</evidence>
<reference evidence="4 5" key="1">
    <citation type="submission" date="2019-07" db="EMBL/GenBank/DDBJ databases">
        <title>Whole genome shotgun sequence of Gluconobacter kanchanaburiensis NBRC 103587.</title>
        <authorList>
            <person name="Hosoyama A."/>
            <person name="Uohara A."/>
            <person name="Ohji S."/>
            <person name="Ichikawa N."/>
        </authorList>
    </citation>
    <scope>NUCLEOTIDE SEQUENCE [LARGE SCALE GENOMIC DNA]</scope>
    <source>
        <strain evidence="4 5">NBRC 103587</strain>
    </source>
</reference>
<gene>
    <name evidence="4" type="ORF">GKA01_03910</name>
</gene>
<organism evidence="4 5">
    <name type="scientific">Gluconobacter kanchanaburiensis NBRC 103587</name>
    <dbReference type="NCBI Taxonomy" id="1307948"/>
    <lineage>
        <taxon>Bacteria</taxon>
        <taxon>Pseudomonadati</taxon>
        <taxon>Pseudomonadota</taxon>
        <taxon>Alphaproteobacteria</taxon>
        <taxon>Acetobacterales</taxon>
        <taxon>Acetobacteraceae</taxon>
        <taxon>Gluconobacter</taxon>
    </lineage>
</organism>
<accession>A0A511B443</accession>
<keyword evidence="2" id="KW-0313">Glucose metabolism</keyword>
<evidence type="ECO:0000313" key="5">
    <source>
        <dbReference type="Proteomes" id="UP000321079"/>
    </source>
</evidence>
<sequence>MTCGFFAYVGCYTTAERQAHGRGINVYHVNDAFTEWKHLQNMPTPDNPSFLSLDRSGNHLCAVHGDRNHISSYAIDRQNGVLQHRSGVECGGRNPVHLVFDTTNRFIAIPNYADGTLTSVSFDAANGILGAVTSSTTLPGERGPHRVEQQSSHPHGVTFDPAERFLYVPDKGLDRIFVFRFQEGNLRIVDSISTREGAGPRHIVFHPTKPYAYVINELDCTVTYYRHDSETGKLTPQQIVQALPENYTGNGRGAEIALSPDAKSVLVSLRGADLMSVLSIDDNTGMVLLTQSTGSGGKTPRFFTITVPTSTVLIAHEASDTIGRVAFTAHKLDITGVQHCVEVASPSSIVLTPAPDQPA</sequence>
<dbReference type="InterPro" id="IPR050282">
    <property type="entry name" value="Cycloisomerase_2"/>
</dbReference>
<feature type="region of interest" description="Disordered" evidence="3">
    <location>
        <begin position="135"/>
        <end position="155"/>
    </location>
</feature>
<dbReference type="GO" id="GO:0017057">
    <property type="term" value="F:6-phosphogluconolactonase activity"/>
    <property type="evidence" value="ECO:0007669"/>
    <property type="project" value="TreeGrafter"/>
</dbReference>
<dbReference type="AlphaFoldDB" id="A0A511B443"/>
<comment type="caution">
    <text evidence="4">The sequence shown here is derived from an EMBL/GenBank/DDBJ whole genome shotgun (WGS) entry which is preliminary data.</text>
</comment>
<keyword evidence="5" id="KW-1185">Reference proteome</keyword>
<keyword evidence="2" id="KW-0119">Carbohydrate metabolism</keyword>
<dbReference type="Pfam" id="PF10282">
    <property type="entry name" value="Lactonase"/>
    <property type="match status" value="1"/>
</dbReference>
<proteinExistence type="inferred from homology"/>
<dbReference type="Gene3D" id="2.130.10.10">
    <property type="entry name" value="YVTN repeat-like/Quinoprotein amine dehydrogenase"/>
    <property type="match status" value="1"/>
</dbReference>
<dbReference type="SUPFAM" id="SSF51004">
    <property type="entry name" value="C-terminal (heme d1) domain of cytochrome cd1-nitrite reductase"/>
    <property type="match status" value="1"/>
</dbReference>
<evidence type="ECO:0000256" key="1">
    <source>
        <dbReference type="ARBA" id="ARBA00005564"/>
    </source>
</evidence>
<dbReference type="InterPro" id="IPR019405">
    <property type="entry name" value="Lactonase_7-beta_prop"/>
</dbReference>
<evidence type="ECO:0000256" key="2">
    <source>
        <dbReference type="ARBA" id="ARBA00022526"/>
    </source>
</evidence>
<dbReference type="InterPro" id="IPR015943">
    <property type="entry name" value="WD40/YVTN_repeat-like_dom_sf"/>
</dbReference>
<dbReference type="PANTHER" id="PTHR30344:SF1">
    <property type="entry name" value="6-PHOSPHOGLUCONOLACTONASE"/>
    <property type="match status" value="1"/>
</dbReference>
<dbReference type="GO" id="GO:0006006">
    <property type="term" value="P:glucose metabolic process"/>
    <property type="evidence" value="ECO:0007669"/>
    <property type="project" value="UniProtKB-KW"/>
</dbReference>
<protein>
    <submittedName>
        <fullName evidence="4">6-phosphogluconolactonase</fullName>
    </submittedName>
</protein>
<dbReference type="PANTHER" id="PTHR30344">
    <property type="entry name" value="6-PHOSPHOGLUCONOLACTONASE-RELATED"/>
    <property type="match status" value="1"/>
</dbReference>